<dbReference type="InterPro" id="IPR038591">
    <property type="entry name" value="NolW-like_sf"/>
</dbReference>
<sequence length="1147" mass="120707">MQTTMVWNFPFRFGGLLLATLVSFSLFLTSLSAADPDFVGVLAYALDKDTAEKLKIDAETHDKLKTLIADREDKALELALSIRDLPKEEQAAKLAPFVAESEKIGFALLTPEQQAGLKQFAVKASGLKSLETPEIADALKLTDDQKAEVARLASKIDAAQAAGAPAVEAAQREFERDARKVLSPSQQAGWDHLAGLVGAPGDPLPEVTPPGGEAKPEVTAIPDENAAAPKMVAAPEAKASPSDKPAEKPQQEVGANGEPLLRFSFRYAPWRDVLDWFAEQADLSMVMDAPPSGTFNYTDGRAYTPAEAIDLLNSVLLTKGYTLVRREKMLLVINLEDGIPPNLVTNVPAEKLDDRGEYELVSTLFTLSRMTAEEAEAEISKLIGPQGQVVVLPKSKQIYVTETAGRLRTIRNVINAVERPVSEQVHIVALKHVGPEEALTVVRQLLDLPEEANGTDDGTLRIAVDALGGRLFVSGEPELTARVQEILKMVDQPGGATEISEQPQLEVYAVGASQPQTVLQVMQTLLAGLPEVRLAIDENTGNLVALAKPSQHATIRATLDQMQRDSKKISVIQLQTVDPQLAVLSIAKLFGSTGETPNPSAPVVDADPINGMLLVRGTQDQLDQINELLKQMGEDPESALASALDRGRVRTLSLSGATTTQILDELEMIWPTVSSARIRVVRPSAPPIRAVGPTEESPEDAEFRDNLRLLFPPSNSTTTPREDESARFQNTPFRFVSETTAATEEDAETSPTAADDQEATSAPKKPAEIIIMPGPGGIVIASDDTEALDQLEELIQMLGDRIATSGADYTVFYLKHAPADVAADLLSRILTGQAASGGDSGGGLLGDMASSMLGGGGGLMGSLLGLGGSGGGMSYTASGSFSVVADGRLNALVVKGTPTDVQVIEQLLKIIDQPHSPEDVQTKAKPRMIPVLYQPANDVLTVVKQVYADRIADSGGGGQQRGPSPEDFMRALAGRGGRGGGPGGPGGGAQSEPAKMTIGVDARSNSLIVSAPDPLFEEVSLLVEQLDQATTESQETMQVVNIRKSNPATVQNALKSILGANVISNSSSSDSSSSTSSNSSSQQPSQADADAMRRRMEMFNRIRGAMEQQRGGGRGGPGGGGPGGGGPGGGGRGGGGGGGPGGGRGGR</sequence>
<feature type="region of interest" description="Disordered" evidence="4">
    <location>
        <begin position="1064"/>
        <end position="1147"/>
    </location>
</feature>
<dbReference type="Gene3D" id="3.30.1370.120">
    <property type="match status" value="3"/>
</dbReference>
<keyword evidence="3" id="KW-0472">Membrane</keyword>
<comment type="caution">
    <text evidence="6">The sequence shown here is derived from an EMBL/GenBank/DDBJ whole genome shotgun (WGS) entry which is preliminary data.</text>
</comment>
<evidence type="ECO:0000259" key="5">
    <source>
        <dbReference type="Pfam" id="PF03958"/>
    </source>
</evidence>
<evidence type="ECO:0000256" key="1">
    <source>
        <dbReference type="ARBA" id="ARBA00004370"/>
    </source>
</evidence>
<keyword evidence="7" id="KW-1185">Reference proteome</keyword>
<reference evidence="6 7" key="1">
    <citation type="submission" date="2019-02" db="EMBL/GenBank/DDBJ databases">
        <title>Deep-cultivation of Planctomycetes and their phenomic and genomic characterization uncovers novel biology.</title>
        <authorList>
            <person name="Wiegand S."/>
            <person name="Jogler M."/>
            <person name="Boedeker C."/>
            <person name="Pinto D."/>
            <person name="Vollmers J."/>
            <person name="Rivas-Marin E."/>
            <person name="Kohn T."/>
            <person name="Peeters S.H."/>
            <person name="Heuer A."/>
            <person name="Rast P."/>
            <person name="Oberbeckmann S."/>
            <person name="Bunk B."/>
            <person name="Jeske O."/>
            <person name="Meyerdierks A."/>
            <person name="Storesund J.E."/>
            <person name="Kallscheuer N."/>
            <person name="Luecker S."/>
            <person name="Lage O.M."/>
            <person name="Pohl T."/>
            <person name="Merkel B.J."/>
            <person name="Hornburger P."/>
            <person name="Mueller R.-W."/>
            <person name="Bruemmer F."/>
            <person name="Labrenz M."/>
            <person name="Spormann A.M."/>
            <person name="Op Den Camp H."/>
            <person name="Overmann J."/>
            <person name="Amann R."/>
            <person name="Jetten M.S.M."/>
            <person name="Mascher T."/>
            <person name="Medema M.H."/>
            <person name="Devos D.P."/>
            <person name="Kaster A.-K."/>
            <person name="Ovreas L."/>
            <person name="Rohde M."/>
            <person name="Galperin M.Y."/>
            <person name="Jogler C."/>
        </authorList>
    </citation>
    <scope>NUCLEOTIDE SEQUENCE [LARGE SCALE GENOMIC DNA]</scope>
    <source>
        <strain evidence="6 7">Enr8</strain>
    </source>
</reference>
<protein>
    <submittedName>
        <fullName evidence="6">Bacterial type II/III secretion system short domain protein</fullName>
    </submittedName>
</protein>
<feature type="region of interest" description="Disordered" evidence="4">
    <location>
        <begin position="197"/>
        <end position="218"/>
    </location>
</feature>
<dbReference type="OrthoDB" id="221929at2"/>
<name>A0A5C5V8T5_9BACT</name>
<evidence type="ECO:0000313" key="6">
    <source>
        <dbReference type="EMBL" id="TWT34267.1"/>
    </source>
</evidence>
<dbReference type="GO" id="GO:0016020">
    <property type="term" value="C:membrane"/>
    <property type="evidence" value="ECO:0007669"/>
    <property type="project" value="UniProtKB-SubCell"/>
</dbReference>
<feature type="compositionally biased region" description="Gly residues" evidence="4">
    <location>
        <begin position="1110"/>
        <end position="1147"/>
    </location>
</feature>
<dbReference type="AlphaFoldDB" id="A0A5C5V8T5"/>
<dbReference type="RefSeq" id="WP_146430342.1">
    <property type="nucleotide sequence ID" value="NZ_SJPF01000002.1"/>
</dbReference>
<feature type="domain" description="NolW-like" evidence="5">
    <location>
        <begin position="425"/>
        <end position="494"/>
    </location>
</feature>
<dbReference type="EMBL" id="SJPF01000002">
    <property type="protein sequence ID" value="TWT34267.1"/>
    <property type="molecule type" value="Genomic_DNA"/>
</dbReference>
<feature type="compositionally biased region" description="Gly residues" evidence="4">
    <location>
        <begin position="974"/>
        <end position="989"/>
    </location>
</feature>
<accession>A0A5C5V8T5</accession>
<dbReference type="GO" id="GO:0015627">
    <property type="term" value="C:type II protein secretion system complex"/>
    <property type="evidence" value="ECO:0007669"/>
    <property type="project" value="TreeGrafter"/>
</dbReference>
<dbReference type="Pfam" id="PF03958">
    <property type="entry name" value="Secretin_N"/>
    <property type="match status" value="3"/>
</dbReference>
<feature type="region of interest" description="Disordered" evidence="4">
    <location>
        <begin position="740"/>
        <end position="765"/>
    </location>
</feature>
<dbReference type="GO" id="GO:0009306">
    <property type="term" value="P:protein secretion"/>
    <property type="evidence" value="ECO:0007669"/>
    <property type="project" value="TreeGrafter"/>
</dbReference>
<feature type="domain" description="NolW-like" evidence="5">
    <location>
        <begin position="810"/>
        <end position="914"/>
    </location>
</feature>
<dbReference type="InterPro" id="IPR005644">
    <property type="entry name" value="NolW-like"/>
</dbReference>
<feature type="compositionally biased region" description="Low complexity" evidence="4">
    <location>
        <begin position="1064"/>
        <end position="1089"/>
    </location>
</feature>
<gene>
    <name evidence="6" type="ORF">Enr8_16610</name>
</gene>
<keyword evidence="2" id="KW-0732">Signal</keyword>
<feature type="domain" description="NolW-like" evidence="5">
    <location>
        <begin position="927"/>
        <end position="1029"/>
    </location>
</feature>
<evidence type="ECO:0000256" key="4">
    <source>
        <dbReference type="SAM" id="MobiDB-lite"/>
    </source>
</evidence>
<evidence type="ECO:0000256" key="3">
    <source>
        <dbReference type="ARBA" id="ARBA00023136"/>
    </source>
</evidence>
<dbReference type="PANTHER" id="PTHR30332">
    <property type="entry name" value="PROBABLE GENERAL SECRETION PATHWAY PROTEIN D"/>
    <property type="match status" value="1"/>
</dbReference>
<dbReference type="InterPro" id="IPR050810">
    <property type="entry name" value="Bact_Secretion_Sys_Channel"/>
</dbReference>
<evidence type="ECO:0000256" key="2">
    <source>
        <dbReference type="ARBA" id="ARBA00022729"/>
    </source>
</evidence>
<dbReference type="PANTHER" id="PTHR30332:SF24">
    <property type="entry name" value="SECRETIN GSPD-RELATED"/>
    <property type="match status" value="1"/>
</dbReference>
<feature type="compositionally biased region" description="Basic and acidic residues" evidence="4">
    <location>
        <begin position="1090"/>
        <end position="1100"/>
    </location>
</feature>
<dbReference type="Proteomes" id="UP000318878">
    <property type="component" value="Unassembled WGS sequence"/>
</dbReference>
<organism evidence="6 7">
    <name type="scientific">Blastopirellula retiformator</name>
    <dbReference type="NCBI Taxonomy" id="2527970"/>
    <lineage>
        <taxon>Bacteria</taxon>
        <taxon>Pseudomonadati</taxon>
        <taxon>Planctomycetota</taxon>
        <taxon>Planctomycetia</taxon>
        <taxon>Pirellulales</taxon>
        <taxon>Pirellulaceae</taxon>
        <taxon>Blastopirellula</taxon>
    </lineage>
</organism>
<comment type="subcellular location">
    <subcellularLocation>
        <location evidence="1">Membrane</location>
    </subcellularLocation>
</comment>
<feature type="region of interest" description="Disordered" evidence="4">
    <location>
        <begin position="953"/>
        <end position="993"/>
    </location>
</feature>
<evidence type="ECO:0000313" key="7">
    <source>
        <dbReference type="Proteomes" id="UP000318878"/>
    </source>
</evidence>
<feature type="region of interest" description="Disordered" evidence="4">
    <location>
        <begin position="231"/>
        <end position="254"/>
    </location>
</feature>
<proteinExistence type="predicted"/>